<gene>
    <name evidence="3" type="ORF">FHW37_114121</name>
</gene>
<dbReference type="PANTHER" id="PTHR30055">
    <property type="entry name" value="HTH-TYPE TRANSCRIPTIONAL REGULATOR RUTR"/>
    <property type="match status" value="1"/>
</dbReference>
<feature type="domain" description="Transcriptional regulator TetR C-terminal Proteobacteria type" evidence="2">
    <location>
        <begin position="64"/>
        <end position="156"/>
    </location>
</feature>
<dbReference type="EMBL" id="VIWP01000014">
    <property type="protein sequence ID" value="TWF46552.1"/>
    <property type="molecule type" value="Genomic_DNA"/>
</dbReference>
<organism evidence="3 4">
    <name type="scientific">Neorhizobium alkalisoli</name>
    <dbReference type="NCBI Taxonomy" id="528178"/>
    <lineage>
        <taxon>Bacteria</taxon>
        <taxon>Pseudomonadati</taxon>
        <taxon>Pseudomonadota</taxon>
        <taxon>Alphaproteobacteria</taxon>
        <taxon>Hyphomicrobiales</taxon>
        <taxon>Rhizobiaceae</taxon>
        <taxon>Rhizobium/Agrobacterium group</taxon>
        <taxon>Neorhizobium</taxon>
    </lineage>
</organism>
<sequence length="162" mass="18788">MRCKISKQTLYRLFPSKSDLFLAVVAAHRQMMLALPRPDAEDDDPASVLQTIFMIDITEEQDAERQAFVHIVMREGGQFPEIAEILRREGIDRSRQMLADWLKQQDTRGRLVIDNPLSHARILMDMMFGAMGRPKHEFPDHAERRRHLERCITVYLNGTKAA</sequence>
<dbReference type="Proteomes" id="UP000320653">
    <property type="component" value="Unassembled WGS sequence"/>
</dbReference>
<dbReference type="GO" id="GO:0003700">
    <property type="term" value="F:DNA-binding transcription factor activity"/>
    <property type="evidence" value="ECO:0007669"/>
    <property type="project" value="TreeGrafter"/>
</dbReference>
<dbReference type="SUPFAM" id="SSF46689">
    <property type="entry name" value="Homeodomain-like"/>
    <property type="match status" value="1"/>
</dbReference>
<dbReference type="GO" id="GO:0000976">
    <property type="term" value="F:transcription cis-regulatory region binding"/>
    <property type="evidence" value="ECO:0007669"/>
    <property type="project" value="TreeGrafter"/>
</dbReference>
<dbReference type="InterPro" id="IPR009057">
    <property type="entry name" value="Homeodomain-like_sf"/>
</dbReference>
<proteinExistence type="predicted"/>
<keyword evidence="4" id="KW-1185">Reference proteome</keyword>
<dbReference type="InterPro" id="IPR039536">
    <property type="entry name" value="TetR_C_Proteobacteria"/>
</dbReference>
<dbReference type="Gene3D" id="1.10.357.10">
    <property type="entry name" value="Tetracycline Repressor, domain 2"/>
    <property type="match status" value="1"/>
</dbReference>
<evidence type="ECO:0000313" key="4">
    <source>
        <dbReference type="Proteomes" id="UP000320653"/>
    </source>
</evidence>
<reference evidence="3 4" key="1">
    <citation type="submission" date="2019-06" db="EMBL/GenBank/DDBJ databases">
        <title>Sorghum-associated microbial communities from plants grown in Nebraska, USA.</title>
        <authorList>
            <person name="Schachtman D."/>
        </authorList>
    </citation>
    <scope>NUCLEOTIDE SEQUENCE [LARGE SCALE GENOMIC DNA]</scope>
    <source>
        <strain evidence="3 4">1225</strain>
    </source>
</reference>
<keyword evidence="1" id="KW-0238">DNA-binding</keyword>
<dbReference type="AlphaFoldDB" id="A0A561Q863"/>
<dbReference type="SUPFAM" id="SSF48498">
    <property type="entry name" value="Tetracyclin repressor-like, C-terminal domain"/>
    <property type="match status" value="1"/>
</dbReference>
<dbReference type="InterPro" id="IPR050109">
    <property type="entry name" value="HTH-type_TetR-like_transc_reg"/>
</dbReference>
<accession>A0A561Q863</accession>
<comment type="caution">
    <text evidence="3">The sequence shown here is derived from an EMBL/GenBank/DDBJ whole genome shotgun (WGS) entry which is preliminary data.</text>
</comment>
<dbReference type="PANTHER" id="PTHR30055:SF223">
    <property type="entry name" value="HTH-TYPE TRANSCRIPTIONAL REGULATOR UIDR"/>
    <property type="match status" value="1"/>
</dbReference>
<evidence type="ECO:0000256" key="1">
    <source>
        <dbReference type="ARBA" id="ARBA00023125"/>
    </source>
</evidence>
<name>A0A561Q863_9HYPH</name>
<protein>
    <submittedName>
        <fullName evidence="3">TetR family transcriptional regulator</fullName>
    </submittedName>
</protein>
<evidence type="ECO:0000313" key="3">
    <source>
        <dbReference type="EMBL" id="TWF46552.1"/>
    </source>
</evidence>
<evidence type="ECO:0000259" key="2">
    <source>
        <dbReference type="Pfam" id="PF14246"/>
    </source>
</evidence>
<dbReference type="InterPro" id="IPR036271">
    <property type="entry name" value="Tet_transcr_reg_TetR-rel_C_sf"/>
</dbReference>
<dbReference type="Pfam" id="PF14246">
    <property type="entry name" value="TetR_C_7"/>
    <property type="match status" value="1"/>
</dbReference>